<accession>A0A0L0SPF5</accession>
<comment type="similarity">
    <text evidence="1">Belongs to the ATP-dependent AMP-binding enzyme family.</text>
</comment>
<keyword evidence="2" id="KW-0436">Ligase</keyword>
<dbReference type="Proteomes" id="UP000054350">
    <property type="component" value="Unassembled WGS sequence"/>
</dbReference>
<dbReference type="GO" id="GO:0005811">
    <property type="term" value="C:lipid droplet"/>
    <property type="evidence" value="ECO:0007669"/>
    <property type="project" value="TreeGrafter"/>
</dbReference>
<sequence length="737" mass="79531">MSALAASVANVDVRALVHDFIAVAFARHGDLLTPLLASCAILFATTLALFRPPSSQNVSVTVPEPRVLADGLEQSNRIRHKCAKHGLIASPAESVKTVHDVLVYAATVYADNPCYGARKILRIHHEAKQVTKTVAGKQVTETKQWKYFELSPYRWISCKEALQQALAIGAGLAELGYNPGDKACLYAPTCPEWQLFAHGCFAHSLAIATAYDTLGPDGLLYSLDEPQIPLIFLHADLIPTLTKIVAKNATLRHVVYFGEAAPATLAALQAAGGNRLRIVTLDELKAMGTVRPRPARPPKKDDLCCIMYTSGSTGNPKGVMLNHSSIVAAVGGVAGVIPGVLHEGNMYLAFLPLAHILELVVETYMLFSGVSIGYGSPKTLTEASVRNCKGDIQELRPTVMAGVPVVWDSIKKGVLAKVATMSPPLQKVFWLAYKVKQMSLFWGLPIGWLADVLVFNKVKAQTGGRLAVAMSGGAPISEDTQLFLTTVICPIVQGYGMTEGSGVIAIWTPGLGPDLFGNVGGPMGCVEIKVVDVPEAGYKARGKTPMGEVWVRGPSVFQGYYNQPKLTQECLTPDGWLLTGDIGRLNPNGSISIIDRKKNLVKLAHGEYIALEKLESIYSGSKFVNRICVYADSHRYFPIAIVSPVPGAIQAVARAHGIAYSSWEQLCPNKVIRAAILDDLKAVGKSNGFVPAEMVQDVIVADEEWTPENGLLTAAMKLKRREVVQFFKPQIDAAYKK</sequence>
<protein>
    <recommendedName>
        <fullName evidence="6">AMP-dependent synthetase/ligase domain-containing protein</fullName>
    </recommendedName>
</protein>
<dbReference type="InterPro" id="IPR020845">
    <property type="entry name" value="AMP-binding_CS"/>
</dbReference>
<evidence type="ECO:0000256" key="5">
    <source>
        <dbReference type="ARBA" id="ARBA00036813"/>
    </source>
</evidence>
<dbReference type="InterPro" id="IPR042099">
    <property type="entry name" value="ANL_N_sf"/>
</dbReference>
<dbReference type="InterPro" id="IPR000873">
    <property type="entry name" value="AMP-dep_synth/lig_dom"/>
</dbReference>
<dbReference type="AlphaFoldDB" id="A0A0L0SPF5"/>
<comment type="catalytic activity">
    <reaction evidence="5">
        <text>a long-chain fatty acid + ATP + CoA = a long-chain fatty acyl-CoA + AMP + diphosphate</text>
        <dbReference type="Rhea" id="RHEA:15421"/>
        <dbReference type="ChEBI" id="CHEBI:30616"/>
        <dbReference type="ChEBI" id="CHEBI:33019"/>
        <dbReference type="ChEBI" id="CHEBI:57287"/>
        <dbReference type="ChEBI" id="CHEBI:57560"/>
        <dbReference type="ChEBI" id="CHEBI:83139"/>
        <dbReference type="ChEBI" id="CHEBI:456215"/>
        <dbReference type="EC" id="6.2.1.3"/>
    </reaction>
</comment>
<dbReference type="STRING" id="578462.A0A0L0SPF5"/>
<evidence type="ECO:0000313" key="7">
    <source>
        <dbReference type="EMBL" id="KNE64383.1"/>
    </source>
</evidence>
<dbReference type="OrthoDB" id="1700726at2759"/>
<keyword evidence="4" id="KW-0067">ATP-binding</keyword>
<keyword evidence="8" id="KW-1185">Reference proteome</keyword>
<dbReference type="GO" id="GO:0005886">
    <property type="term" value="C:plasma membrane"/>
    <property type="evidence" value="ECO:0007669"/>
    <property type="project" value="TreeGrafter"/>
</dbReference>
<organism evidence="7 8">
    <name type="scientific">Allomyces macrogynus (strain ATCC 38327)</name>
    <name type="common">Allomyces javanicus var. macrogynus</name>
    <dbReference type="NCBI Taxonomy" id="578462"/>
    <lineage>
        <taxon>Eukaryota</taxon>
        <taxon>Fungi</taxon>
        <taxon>Fungi incertae sedis</taxon>
        <taxon>Blastocladiomycota</taxon>
        <taxon>Blastocladiomycetes</taxon>
        <taxon>Blastocladiales</taxon>
        <taxon>Blastocladiaceae</taxon>
        <taxon>Allomyces</taxon>
    </lineage>
</organism>
<dbReference type="GO" id="GO:0035336">
    <property type="term" value="P:long-chain fatty-acyl-CoA metabolic process"/>
    <property type="evidence" value="ECO:0007669"/>
    <property type="project" value="TreeGrafter"/>
</dbReference>
<evidence type="ECO:0000259" key="6">
    <source>
        <dbReference type="Pfam" id="PF00501"/>
    </source>
</evidence>
<dbReference type="EMBL" id="GG745344">
    <property type="protein sequence ID" value="KNE64383.1"/>
    <property type="molecule type" value="Genomic_DNA"/>
</dbReference>
<dbReference type="Gene3D" id="3.40.50.12780">
    <property type="entry name" value="N-terminal domain of ligase-like"/>
    <property type="match status" value="1"/>
</dbReference>
<evidence type="ECO:0000256" key="2">
    <source>
        <dbReference type="ARBA" id="ARBA00022598"/>
    </source>
</evidence>
<dbReference type="OMA" id="RWEPVFH"/>
<dbReference type="GO" id="GO:0004467">
    <property type="term" value="F:long-chain fatty acid-CoA ligase activity"/>
    <property type="evidence" value="ECO:0007669"/>
    <property type="project" value="UniProtKB-EC"/>
</dbReference>
<dbReference type="PROSITE" id="PS00455">
    <property type="entry name" value="AMP_BINDING"/>
    <property type="match status" value="1"/>
</dbReference>
<proteinExistence type="inferred from homology"/>
<reference evidence="7 8" key="1">
    <citation type="submission" date="2009-11" db="EMBL/GenBank/DDBJ databases">
        <title>Annotation of Allomyces macrogynus ATCC 38327.</title>
        <authorList>
            <consortium name="The Broad Institute Genome Sequencing Platform"/>
            <person name="Russ C."/>
            <person name="Cuomo C."/>
            <person name="Burger G."/>
            <person name="Gray M.W."/>
            <person name="Holland P.W.H."/>
            <person name="King N."/>
            <person name="Lang F.B.F."/>
            <person name="Roger A.J."/>
            <person name="Ruiz-Trillo I."/>
            <person name="Young S.K."/>
            <person name="Zeng Q."/>
            <person name="Gargeya S."/>
            <person name="Fitzgerald M."/>
            <person name="Haas B."/>
            <person name="Abouelleil A."/>
            <person name="Alvarado L."/>
            <person name="Arachchi H.M."/>
            <person name="Berlin A."/>
            <person name="Chapman S.B."/>
            <person name="Gearin G."/>
            <person name="Goldberg J."/>
            <person name="Griggs A."/>
            <person name="Gujja S."/>
            <person name="Hansen M."/>
            <person name="Heiman D."/>
            <person name="Howarth C."/>
            <person name="Larimer J."/>
            <person name="Lui A."/>
            <person name="MacDonald P.J.P."/>
            <person name="McCowen C."/>
            <person name="Montmayeur A."/>
            <person name="Murphy C."/>
            <person name="Neiman D."/>
            <person name="Pearson M."/>
            <person name="Priest M."/>
            <person name="Roberts A."/>
            <person name="Saif S."/>
            <person name="Shea T."/>
            <person name="Sisk P."/>
            <person name="Stolte C."/>
            <person name="Sykes S."/>
            <person name="Wortman J."/>
            <person name="Nusbaum C."/>
            <person name="Birren B."/>
        </authorList>
    </citation>
    <scope>NUCLEOTIDE SEQUENCE [LARGE SCALE GENOMIC DNA]</scope>
    <source>
        <strain evidence="7 8">ATCC 38327</strain>
    </source>
</reference>
<dbReference type="SUPFAM" id="SSF56801">
    <property type="entry name" value="Acetyl-CoA synthetase-like"/>
    <property type="match status" value="1"/>
</dbReference>
<dbReference type="GO" id="GO:0005524">
    <property type="term" value="F:ATP binding"/>
    <property type="evidence" value="ECO:0007669"/>
    <property type="project" value="UniProtKB-KW"/>
</dbReference>
<dbReference type="GO" id="GO:0005783">
    <property type="term" value="C:endoplasmic reticulum"/>
    <property type="evidence" value="ECO:0007669"/>
    <property type="project" value="TreeGrafter"/>
</dbReference>
<gene>
    <name evidence="7" type="ORF">AMAG_09407</name>
</gene>
<evidence type="ECO:0000313" key="8">
    <source>
        <dbReference type="Proteomes" id="UP000054350"/>
    </source>
</evidence>
<dbReference type="PANTHER" id="PTHR43272">
    <property type="entry name" value="LONG-CHAIN-FATTY-ACID--COA LIGASE"/>
    <property type="match status" value="1"/>
</dbReference>
<evidence type="ECO:0000256" key="3">
    <source>
        <dbReference type="ARBA" id="ARBA00022741"/>
    </source>
</evidence>
<dbReference type="Pfam" id="PF00501">
    <property type="entry name" value="AMP-binding"/>
    <property type="match status" value="1"/>
</dbReference>
<dbReference type="PANTHER" id="PTHR43272:SF83">
    <property type="entry name" value="ACYL-COA SYNTHETASE LONG-CHAIN, ISOFORM J"/>
    <property type="match status" value="1"/>
</dbReference>
<evidence type="ECO:0000256" key="1">
    <source>
        <dbReference type="ARBA" id="ARBA00006432"/>
    </source>
</evidence>
<feature type="domain" description="AMP-dependent synthetase/ligase" evidence="6">
    <location>
        <begin position="151"/>
        <end position="561"/>
    </location>
</feature>
<evidence type="ECO:0000256" key="4">
    <source>
        <dbReference type="ARBA" id="ARBA00022840"/>
    </source>
</evidence>
<keyword evidence="3" id="KW-0547">Nucleotide-binding</keyword>
<dbReference type="VEuPathDB" id="FungiDB:AMAG_09407"/>
<name>A0A0L0SPF5_ALLM3</name>
<dbReference type="eggNOG" id="KOG1180">
    <property type="taxonomic scope" value="Eukaryota"/>
</dbReference>
<reference evidence="8" key="2">
    <citation type="submission" date="2009-11" db="EMBL/GenBank/DDBJ databases">
        <title>The Genome Sequence of Allomyces macrogynus strain ATCC 38327.</title>
        <authorList>
            <consortium name="The Broad Institute Genome Sequencing Platform"/>
            <person name="Russ C."/>
            <person name="Cuomo C."/>
            <person name="Shea T."/>
            <person name="Young S.K."/>
            <person name="Zeng Q."/>
            <person name="Koehrsen M."/>
            <person name="Haas B."/>
            <person name="Borodovsky M."/>
            <person name="Guigo R."/>
            <person name="Alvarado L."/>
            <person name="Berlin A."/>
            <person name="Borenstein D."/>
            <person name="Chen Z."/>
            <person name="Engels R."/>
            <person name="Freedman E."/>
            <person name="Gellesch M."/>
            <person name="Goldberg J."/>
            <person name="Griggs A."/>
            <person name="Gujja S."/>
            <person name="Heiman D."/>
            <person name="Hepburn T."/>
            <person name="Howarth C."/>
            <person name="Jen D."/>
            <person name="Larson L."/>
            <person name="Lewis B."/>
            <person name="Mehta T."/>
            <person name="Park D."/>
            <person name="Pearson M."/>
            <person name="Roberts A."/>
            <person name="Saif S."/>
            <person name="Shenoy N."/>
            <person name="Sisk P."/>
            <person name="Stolte C."/>
            <person name="Sykes S."/>
            <person name="Walk T."/>
            <person name="White J."/>
            <person name="Yandava C."/>
            <person name="Burger G."/>
            <person name="Gray M.W."/>
            <person name="Holland P.W.H."/>
            <person name="King N."/>
            <person name="Lang F.B.F."/>
            <person name="Roger A.J."/>
            <person name="Ruiz-Trillo I."/>
            <person name="Lander E."/>
            <person name="Nusbaum C."/>
        </authorList>
    </citation>
    <scope>NUCLEOTIDE SEQUENCE [LARGE SCALE GENOMIC DNA]</scope>
    <source>
        <strain evidence="8">ATCC 38327</strain>
    </source>
</reference>